<dbReference type="PANTHER" id="PTHR32183:SF6">
    <property type="entry name" value="CYSTEINE SULFINATE DESULFINASE_CYSTEINE DESULFURASE AND RELATED ENZYMES"/>
    <property type="match status" value="1"/>
</dbReference>
<dbReference type="CDD" id="cd02440">
    <property type="entry name" value="AdoMet_MTases"/>
    <property type="match status" value="1"/>
</dbReference>
<name>W4KES1_HETIT</name>
<evidence type="ECO:0000313" key="6">
    <source>
        <dbReference type="Proteomes" id="UP000030671"/>
    </source>
</evidence>
<protein>
    <recommendedName>
        <fullName evidence="7">S-adenosyl-L-methionine-dependent methyltransferase</fullName>
    </recommendedName>
</protein>
<dbReference type="GeneID" id="20672089"/>
<sequence length="236" mass="26268">MTGANDHISESQFFSLPPDIRRLRDVVAEQGWDEAWKQNLTPWEDPDVYDVQPALRELIDSSRLQLPTTGKALVPGCGRGYDVIHIASSLGLETLGTDISSQAIQAAKERLASVPGATASGKVFFQEADFFSMALPENERFDLVYDYTFFVAIPPSRRSEWGRQMTALTKPGAYLITLAFPLGLDPNGGGPPFFMTPEHYHEALAGWTKILDEVPIGSSPTHKNKERIIVWRKFDT</sequence>
<keyword evidence="4" id="KW-0949">S-adenosyl-L-methionine</keyword>
<keyword evidence="6" id="KW-1185">Reference proteome</keyword>
<dbReference type="PROSITE" id="PS51585">
    <property type="entry name" value="SAM_MT_TPMT"/>
    <property type="match status" value="1"/>
</dbReference>
<evidence type="ECO:0000256" key="4">
    <source>
        <dbReference type="ARBA" id="ARBA00022691"/>
    </source>
</evidence>
<dbReference type="RefSeq" id="XP_009544011.1">
    <property type="nucleotide sequence ID" value="XM_009545716.1"/>
</dbReference>
<dbReference type="InterPro" id="IPR008854">
    <property type="entry name" value="TPMT"/>
</dbReference>
<reference evidence="5 6" key="1">
    <citation type="journal article" date="2012" name="New Phytol.">
        <title>Insight into trade-off between wood decay and parasitism from the genome of a fungal forest pathogen.</title>
        <authorList>
            <person name="Olson A."/>
            <person name="Aerts A."/>
            <person name="Asiegbu F."/>
            <person name="Belbahri L."/>
            <person name="Bouzid O."/>
            <person name="Broberg A."/>
            <person name="Canback B."/>
            <person name="Coutinho P.M."/>
            <person name="Cullen D."/>
            <person name="Dalman K."/>
            <person name="Deflorio G."/>
            <person name="van Diepen L.T."/>
            <person name="Dunand C."/>
            <person name="Duplessis S."/>
            <person name="Durling M."/>
            <person name="Gonthier P."/>
            <person name="Grimwood J."/>
            <person name="Fossdal C.G."/>
            <person name="Hansson D."/>
            <person name="Henrissat B."/>
            <person name="Hietala A."/>
            <person name="Himmelstrand K."/>
            <person name="Hoffmeister D."/>
            <person name="Hogberg N."/>
            <person name="James T.Y."/>
            <person name="Karlsson M."/>
            <person name="Kohler A."/>
            <person name="Kues U."/>
            <person name="Lee Y.H."/>
            <person name="Lin Y.C."/>
            <person name="Lind M."/>
            <person name="Lindquist E."/>
            <person name="Lombard V."/>
            <person name="Lucas S."/>
            <person name="Lunden K."/>
            <person name="Morin E."/>
            <person name="Murat C."/>
            <person name="Park J."/>
            <person name="Raffaello T."/>
            <person name="Rouze P."/>
            <person name="Salamov A."/>
            <person name="Schmutz J."/>
            <person name="Solheim H."/>
            <person name="Stahlberg J."/>
            <person name="Velez H."/>
            <person name="de Vries R.P."/>
            <person name="Wiebenga A."/>
            <person name="Woodward S."/>
            <person name="Yakovlev I."/>
            <person name="Garbelotto M."/>
            <person name="Martin F."/>
            <person name="Grigoriev I.V."/>
            <person name="Stenlid J."/>
        </authorList>
    </citation>
    <scope>NUCLEOTIDE SEQUENCE [LARGE SCALE GENOMIC DNA]</scope>
    <source>
        <strain evidence="5 6">TC 32-1</strain>
    </source>
</reference>
<dbReference type="GO" id="GO:0032259">
    <property type="term" value="P:methylation"/>
    <property type="evidence" value="ECO:0007669"/>
    <property type="project" value="UniProtKB-KW"/>
</dbReference>
<dbReference type="EMBL" id="KI925456">
    <property type="protein sequence ID" value="ETW84328.1"/>
    <property type="molecule type" value="Genomic_DNA"/>
</dbReference>
<dbReference type="OrthoDB" id="276151at2759"/>
<gene>
    <name evidence="5" type="ORF">HETIRDRAFT_381810</name>
</gene>
<dbReference type="HOGENOM" id="CLU_056435_1_1_1"/>
<accession>W4KES1</accession>
<evidence type="ECO:0000256" key="2">
    <source>
        <dbReference type="ARBA" id="ARBA00022603"/>
    </source>
</evidence>
<dbReference type="Gene3D" id="3.40.50.150">
    <property type="entry name" value="Vaccinia Virus protein VP39"/>
    <property type="match status" value="1"/>
</dbReference>
<dbReference type="PANTHER" id="PTHR32183">
    <property type="match status" value="1"/>
</dbReference>
<keyword evidence="1" id="KW-0597">Phosphoprotein</keyword>
<keyword evidence="2" id="KW-0489">Methyltransferase</keyword>
<proteinExistence type="predicted"/>
<evidence type="ECO:0008006" key="7">
    <source>
        <dbReference type="Google" id="ProtNLM"/>
    </source>
</evidence>
<dbReference type="Proteomes" id="UP000030671">
    <property type="component" value="Unassembled WGS sequence"/>
</dbReference>
<evidence type="ECO:0000313" key="5">
    <source>
        <dbReference type="EMBL" id="ETW84328.1"/>
    </source>
</evidence>
<evidence type="ECO:0000256" key="3">
    <source>
        <dbReference type="ARBA" id="ARBA00022679"/>
    </source>
</evidence>
<dbReference type="InterPro" id="IPR029063">
    <property type="entry name" value="SAM-dependent_MTases_sf"/>
</dbReference>
<keyword evidence="3" id="KW-0808">Transferase</keyword>
<dbReference type="eggNOG" id="ENOG502QS1V">
    <property type="taxonomic scope" value="Eukaryota"/>
</dbReference>
<organism evidence="5 6">
    <name type="scientific">Heterobasidion irregulare (strain TC 32-1)</name>
    <dbReference type="NCBI Taxonomy" id="747525"/>
    <lineage>
        <taxon>Eukaryota</taxon>
        <taxon>Fungi</taxon>
        <taxon>Dikarya</taxon>
        <taxon>Basidiomycota</taxon>
        <taxon>Agaricomycotina</taxon>
        <taxon>Agaricomycetes</taxon>
        <taxon>Russulales</taxon>
        <taxon>Bondarzewiaceae</taxon>
        <taxon>Heterobasidion</taxon>
        <taxon>Heterobasidion annosum species complex</taxon>
    </lineage>
</organism>
<dbReference type="InParanoid" id="W4KES1"/>
<dbReference type="KEGG" id="hir:HETIRDRAFT_381810"/>
<dbReference type="AlphaFoldDB" id="W4KES1"/>
<evidence type="ECO:0000256" key="1">
    <source>
        <dbReference type="ARBA" id="ARBA00022553"/>
    </source>
</evidence>
<dbReference type="SUPFAM" id="SSF53335">
    <property type="entry name" value="S-adenosyl-L-methionine-dependent methyltransferases"/>
    <property type="match status" value="1"/>
</dbReference>
<dbReference type="GO" id="GO:0008757">
    <property type="term" value="F:S-adenosylmethionine-dependent methyltransferase activity"/>
    <property type="evidence" value="ECO:0007669"/>
    <property type="project" value="InterPro"/>
</dbReference>
<dbReference type="Pfam" id="PF05724">
    <property type="entry name" value="TPMT"/>
    <property type="match status" value="1"/>
</dbReference>